<comment type="caution">
    <text evidence="1">The sequence shown here is derived from an EMBL/GenBank/DDBJ whole genome shotgun (WGS) entry which is preliminary data.</text>
</comment>
<gene>
    <name evidence="1" type="ORF">CXU09_06195</name>
</gene>
<evidence type="ECO:0000313" key="2">
    <source>
        <dbReference type="Proteomes" id="UP000235914"/>
    </source>
</evidence>
<reference evidence="1 2" key="1">
    <citation type="journal article" date="2017" name="BMC Genomics">
        <title>Genome sequencing of 39 Akkermansia muciniphila isolates reveals its population structure, genomic and functional diverisity, and global distribution in mammalian gut microbiotas.</title>
        <authorList>
            <person name="Guo X."/>
            <person name="Li S."/>
            <person name="Zhang J."/>
            <person name="Wu F."/>
            <person name="Li X."/>
            <person name="Wu D."/>
            <person name="Zhang M."/>
            <person name="Ou Z."/>
            <person name="Jie Z."/>
            <person name="Yan Q."/>
            <person name="Li P."/>
            <person name="Yi J."/>
            <person name="Peng Y."/>
        </authorList>
    </citation>
    <scope>NUCLEOTIDE SEQUENCE [LARGE SCALE GENOMIC DNA]</scope>
    <source>
        <strain evidence="1 2">GP43</strain>
    </source>
</reference>
<sequence length="82" mass="8839">MSDFFPDGGSFQVCPGDDPGFEASEKAAAAFFSASGTVTSNGRTQEKQNGGKVVEIRCGTWKGKIMKKRFQECLAEERVGRA</sequence>
<evidence type="ECO:0000313" key="1">
    <source>
        <dbReference type="EMBL" id="PNC56215.1"/>
    </source>
</evidence>
<proteinExistence type="predicted"/>
<dbReference type="AlphaFoldDB" id="A0AAP8NL46"/>
<protein>
    <submittedName>
        <fullName evidence="1">Uncharacterized protein</fullName>
    </submittedName>
</protein>
<organism evidence="1 2">
    <name type="scientific">Akkermansia muciniphila</name>
    <dbReference type="NCBI Taxonomy" id="239935"/>
    <lineage>
        <taxon>Bacteria</taxon>
        <taxon>Pseudomonadati</taxon>
        <taxon>Verrucomicrobiota</taxon>
        <taxon>Verrucomicrobiia</taxon>
        <taxon>Verrucomicrobiales</taxon>
        <taxon>Akkermansiaceae</taxon>
        <taxon>Akkermansia</taxon>
    </lineage>
</organism>
<dbReference type="EMBL" id="PJKN01000003">
    <property type="protein sequence ID" value="PNC56215.1"/>
    <property type="molecule type" value="Genomic_DNA"/>
</dbReference>
<name>A0AAP8NL46_9BACT</name>
<dbReference type="Proteomes" id="UP000235914">
    <property type="component" value="Unassembled WGS sequence"/>
</dbReference>
<accession>A0AAP8NL46</accession>